<name>A0ABX3XBR5_9BRAD</name>
<accession>A0ABX3XBR5</accession>
<gene>
    <name evidence="1" type="ORF">BST63_03220</name>
</gene>
<sequence length="145" mass="15741">MGMLPTVDGNLTRTVRNWQNGETLARLKEALQQHGGSDAFVRARDVLMTPLMQAMQLDPVPDAVWRIAIKKHTLGTKNPVVVHPGDKIYVSIVSATKEDSQAGLVDVFPVFGGDRSATPYPTHACPGYEMAIGVLLGIINGYMEP</sequence>
<evidence type="ECO:0000313" key="2">
    <source>
        <dbReference type="Proteomes" id="UP000193884"/>
    </source>
</evidence>
<dbReference type="Proteomes" id="UP000193884">
    <property type="component" value="Unassembled WGS sequence"/>
</dbReference>
<reference evidence="1 2" key="1">
    <citation type="submission" date="2017-03" db="EMBL/GenBank/DDBJ databases">
        <title>Whole genome sequences of fourteen strains of Bradyrhizobium canariense and one strain of Bradyrhizobium japonicum isolated from Lupinus (Papilionoideae: Genisteae) species in Algeria.</title>
        <authorList>
            <person name="Crovadore J."/>
            <person name="Chekireb D."/>
            <person name="Brachmann A."/>
            <person name="Chablais R."/>
            <person name="Cochard B."/>
            <person name="Lefort F."/>
        </authorList>
    </citation>
    <scope>NUCLEOTIDE SEQUENCE [LARGE SCALE GENOMIC DNA]</scope>
    <source>
        <strain evidence="1 2">UBMAN05</strain>
    </source>
</reference>
<dbReference type="EMBL" id="NAFK01000120">
    <property type="protein sequence ID" value="OSJ34686.1"/>
    <property type="molecule type" value="Genomic_DNA"/>
</dbReference>
<organism evidence="1 2">
    <name type="scientific">Bradyrhizobium canariense</name>
    <dbReference type="NCBI Taxonomy" id="255045"/>
    <lineage>
        <taxon>Bacteria</taxon>
        <taxon>Pseudomonadati</taxon>
        <taxon>Pseudomonadota</taxon>
        <taxon>Alphaproteobacteria</taxon>
        <taxon>Hyphomicrobiales</taxon>
        <taxon>Nitrobacteraceae</taxon>
        <taxon>Bradyrhizobium</taxon>
    </lineage>
</organism>
<comment type="caution">
    <text evidence="1">The sequence shown here is derived from an EMBL/GenBank/DDBJ whole genome shotgun (WGS) entry which is preliminary data.</text>
</comment>
<protein>
    <submittedName>
        <fullName evidence="1">Uncharacterized protein</fullName>
    </submittedName>
</protein>
<keyword evidence="2" id="KW-1185">Reference proteome</keyword>
<proteinExistence type="predicted"/>
<evidence type="ECO:0000313" key="1">
    <source>
        <dbReference type="EMBL" id="OSJ34686.1"/>
    </source>
</evidence>